<dbReference type="PROSITE" id="PS50893">
    <property type="entry name" value="ABC_TRANSPORTER_2"/>
    <property type="match status" value="1"/>
</dbReference>
<dbReference type="STRING" id="555778.Hneap_1179"/>
<name>D0KZZ2_HALNC</name>
<evidence type="ECO:0000256" key="6">
    <source>
        <dbReference type="ARBA" id="ARBA00022989"/>
    </source>
</evidence>
<keyword evidence="12" id="KW-1185">Reference proteome</keyword>
<dbReference type="InterPro" id="IPR011527">
    <property type="entry name" value="ABC1_TM_dom"/>
</dbReference>
<dbReference type="Proteomes" id="UP000009102">
    <property type="component" value="Chromosome"/>
</dbReference>
<feature type="domain" description="ABC transmembrane type-1" evidence="10">
    <location>
        <begin position="51"/>
        <end position="351"/>
    </location>
</feature>
<keyword evidence="2" id="KW-0813">Transport</keyword>
<evidence type="ECO:0000256" key="4">
    <source>
        <dbReference type="ARBA" id="ARBA00022741"/>
    </source>
</evidence>
<dbReference type="SUPFAM" id="SSF90123">
    <property type="entry name" value="ABC transporter transmembrane region"/>
    <property type="match status" value="1"/>
</dbReference>
<keyword evidence="5" id="KW-0067">ATP-binding</keyword>
<sequence length="595" mass="67427">MQLDPNDLSPDVQALAKQSRRFNRAFFATVWALAKPYFLHSEDRWKARGFLLAIIATTLLLVFINLQITDWYNRFYNALQNYDQAGFWKLLGEFALLAFGAIALSVYQTYLSQLLDLRWRRWLTGDYLSRYLSAQTYYHMEIFQRGQDNPDQRIADDLNLFSQLTTSLLTGLLSAVANLVAFIGLLWVLSSKVVIPWDGAMHHIPGFLVWVALIYAVVWTWVAAKVGNPLIWLNFNQQRLQADFRFSLVRLRENSEAVAFYGGENKEQAQFHARFDRVFDNYKRLILRQKRFNWFSSYFSQVAVILPFLAAAAAYFSKAVPLGFLMQISSAFGNVQSSFAYIAQSYDNFAQWHAVVDRLHGFRNLVQKVELLHETEVKIEHTASSGNDVVLGVHQLSIHLPDDRRLLNHADFTLGAGERLLIMGRSGSGKSTLLRALAGIWPFGEGRIELPEGSKTLFLPQKPYLPLGSLREAVLYPQAAQDTSDEVLGTVLNAVGLGALVPSLDSIEPWSMILSLGEQQRLAFARVLLQQPRLVFLDEATSALDESSETALYELLIAQSPQMTVVSVGHRSSLRHLHTRRWTLEDAQFVEATAT</sequence>
<feature type="transmembrane region" description="Helical" evidence="8">
    <location>
        <begin position="207"/>
        <end position="224"/>
    </location>
</feature>
<dbReference type="InterPro" id="IPR027417">
    <property type="entry name" value="P-loop_NTPase"/>
</dbReference>
<dbReference type="PANTHER" id="PTHR11384:SF59">
    <property type="entry name" value="LYSOSOMAL COBALAMIN TRANSPORTER ABCD4"/>
    <property type="match status" value="1"/>
</dbReference>
<feature type="domain" description="ABC transporter" evidence="9">
    <location>
        <begin position="391"/>
        <end position="590"/>
    </location>
</feature>
<dbReference type="Gene3D" id="3.40.50.300">
    <property type="entry name" value="P-loop containing nucleotide triphosphate hydrolases"/>
    <property type="match status" value="1"/>
</dbReference>
<evidence type="ECO:0000256" key="1">
    <source>
        <dbReference type="ARBA" id="ARBA00004651"/>
    </source>
</evidence>
<keyword evidence="6 8" id="KW-1133">Transmembrane helix</keyword>
<proteinExistence type="predicted"/>
<accession>D0KZZ2</accession>
<dbReference type="RefSeq" id="WP_012824051.1">
    <property type="nucleotide sequence ID" value="NC_013422.1"/>
</dbReference>
<evidence type="ECO:0000259" key="9">
    <source>
        <dbReference type="PROSITE" id="PS50893"/>
    </source>
</evidence>
<dbReference type="InterPro" id="IPR017871">
    <property type="entry name" value="ABC_transporter-like_CS"/>
</dbReference>
<comment type="subcellular location">
    <subcellularLocation>
        <location evidence="1">Cell membrane</location>
        <topology evidence="1">Multi-pass membrane protein</topology>
    </subcellularLocation>
</comment>
<gene>
    <name evidence="11" type="ordered locus">Hneap_1179</name>
</gene>
<dbReference type="GO" id="GO:0140359">
    <property type="term" value="F:ABC-type transporter activity"/>
    <property type="evidence" value="ECO:0007669"/>
    <property type="project" value="InterPro"/>
</dbReference>
<dbReference type="Pfam" id="PF06472">
    <property type="entry name" value="ABC_membrane_2"/>
    <property type="match status" value="1"/>
</dbReference>
<dbReference type="GO" id="GO:0016887">
    <property type="term" value="F:ATP hydrolysis activity"/>
    <property type="evidence" value="ECO:0007669"/>
    <property type="project" value="InterPro"/>
</dbReference>
<evidence type="ECO:0000313" key="12">
    <source>
        <dbReference type="Proteomes" id="UP000009102"/>
    </source>
</evidence>
<evidence type="ECO:0000256" key="5">
    <source>
        <dbReference type="ARBA" id="ARBA00022840"/>
    </source>
</evidence>
<dbReference type="PROSITE" id="PS50929">
    <property type="entry name" value="ABC_TM1F"/>
    <property type="match status" value="1"/>
</dbReference>
<dbReference type="GO" id="GO:0005886">
    <property type="term" value="C:plasma membrane"/>
    <property type="evidence" value="ECO:0007669"/>
    <property type="project" value="UniProtKB-SubCell"/>
</dbReference>
<dbReference type="Pfam" id="PF00005">
    <property type="entry name" value="ABC_tran"/>
    <property type="match status" value="1"/>
</dbReference>
<evidence type="ECO:0000259" key="10">
    <source>
        <dbReference type="PROSITE" id="PS50929"/>
    </source>
</evidence>
<feature type="transmembrane region" description="Helical" evidence="8">
    <location>
        <begin position="88"/>
        <end position="111"/>
    </location>
</feature>
<dbReference type="Gene3D" id="1.20.1560.10">
    <property type="entry name" value="ABC transporter type 1, transmembrane domain"/>
    <property type="match status" value="1"/>
</dbReference>
<dbReference type="HOGENOM" id="CLU_007587_6_1_6"/>
<dbReference type="PANTHER" id="PTHR11384">
    <property type="entry name" value="ATP-BINDING CASSETTE, SUB-FAMILY D MEMBER"/>
    <property type="match status" value="1"/>
</dbReference>
<organism evidence="11 12">
    <name type="scientific">Halothiobacillus neapolitanus (strain ATCC 23641 / DSM 15147 / CIP 104769 / NCIMB 8539 / c2)</name>
    <name type="common">Thiobacillus neapolitanus</name>
    <dbReference type="NCBI Taxonomy" id="555778"/>
    <lineage>
        <taxon>Bacteria</taxon>
        <taxon>Pseudomonadati</taxon>
        <taxon>Pseudomonadota</taxon>
        <taxon>Gammaproteobacteria</taxon>
        <taxon>Chromatiales</taxon>
        <taxon>Halothiobacillaceae</taxon>
        <taxon>Halothiobacillus</taxon>
    </lineage>
</organism>
<dbReference type="eggNOG" id="COG4178">
    <property type="taxonomic scope" value="Bacteria"/>
</dbReference>
<feature type="transmembrane region" description="Helical" evidence="8">
    <location>
        <begin position="292"/>
        <end position="316"/>
    </location>
</feature>
<dbReference type="AlphaFoldDB" id="D0KZZ2"/>
<dbReference type="OrthoDB" id="9810134at2"/>
<dbReference type="SMART" id="SM00382">
    <property type="entry name" value="AAA"/>
    <property type="match status" value="1"/>
</dbReference>
<evidence type="ECO:0000313" key="11">
    <source>
        <dbReference type="EMBL" id="ACX96015.1"/>
    </source>
</evidence>
<dbReference type="InterPro" id="IPR003439">
    <property type="entry name" value="ABC_transporter-like_ATP-bd"/>
</dbReference>
<dbReference type="InterPro" id="IPR050835">
    <property type="entry name" value="ABC_transporter_sub-D"/>
</dbReference>
<dbReference type="InterPro" id="IPR003593">
    <property type="entry name" value="AAA+_ATPase"/>
</dbReference>
<dbReference type="EMBL" id="CP001801">
    <property type="protein sequence ID" value="ACX96015.1"/>
    <property type="molecule type" value="Genomic_DNA"/>
</dbReference>
<feature type="transmembrane region" description="Helical" evidence="8">
    <location>
        <begin position="50"/>
        <end position="68"/>
    </location>
</feature>
<evidence type="ECO:0000256" key="3">
    <source>
        <dbReference type="ARBA" id="ARBA00022692"/>
    </source>
</evidence>
<dbReference type="KEGG" id="hna:Hneap_1179"/>
<reference evidence="11 12" key="1">
    <citation type="submission" date="2009-10" db="EMBL/GenBank/DDBJ databases">
        <title>Complete sequence of Halothiobacillus neapolitanus c2.</title>
        <authorList>
            <consortium name="US DOE Joint Genome Institute"/>
            <person name="Lucas S."/>
            <person name="Copeland A."/>
            <person name="Lapidus A."/>
            <person name="Glavina del Rio T."/>
            <person name="Tice H."/>
            <person name="Bruce D."/>
            <person name="Goodwin L."/>
            <person name="Pitluck S."/>
            <person name="Davenport K."/>
            <person name="Brettin T."/>
            <person name="Detter J.C."/>
            <person name="Han C."/>
            <person name="Tapia R."/>
            <person name="Larimer F."/>
            <person name="Land M."/>
            <person name="Hauser L."/>
            <person name="Kyrpides N."/>
            <person name="Mikhailova N."/>
            <person name="Kerfeld C."/>
            <person name="Cannon G."/>
            <person name="Heinhort S."/>
        </authorList>
    </citation>
    <scope>NUCLEOTIDE SEQUENCE [LARGE SCALE GENOMIC DNA]</scope>
    <source>
        <strain evidence="12">ATCC 23641 / c2</strain>
    </source>
</reference>
<protein>
    <submittedName>
        <fullName evidence="11">ABC transporter domain protein</fullName>
    </submittedName>
</protein>
<keyword evidence="7 8" id="KW-0472">Membrane</keyword>
<dbReference type="PROSITE" id="PS00211">
    <property type="entry name" value="ABC_TRANSPORTER_1"/>
    <property type="match status" value="1"/>
</dbReference>
<keyword evidence="3 8" id="KW-0812">Transmembrane</keyword>
<evidence type="ECO:0000256" key="8">
    <source>
        <dbReference type="SAM" id="Phobius"/>
    </source>
</evidence>
<evidence type="ECO:0000256" key="2">
    <source>
        <dbReference type="ARBA" id="ARBA00022448"/>
    </source>
</evidence>
<dbReference type="InterPro" id="IPR036640">
    <property type="entry name" value="ABC1_TM_sf"/>
</dbReference>
<keyword evidence="4" id="KW-0547">Nucleotide-binding</keyword>
<evidence type="ECO:0000256" key="7">
    <source>
        <dbReference type="ARBA" id="ARBA00023136"/>
    </source>
</evidence>
<dbReference type="SUPFAM" id="SSF52540">
    <property type="entry name" value="P-loop containing nucleoside triphosphate hydrolases"/>
    <property type="match status" value="1"/>
</dbReference>
<feature type="transmembrane region" description="Helical" evidence="8">
    <location>
        <begin position="168"/>
        <end position="187"/>
    </location>
</feature>
<dbReference type="GO" id="GO:0005524">
    <property type="term" value="F:ATP binding"/>
    <property type="evidence" value="ECO:0007669"/>
    <property type="project" value="UniProtKB-KW"/>
</dbReference>
<dbReference type="CDD" id="cd03223">
    <property type="entry name" value="ABCD_peroxisomal_ALDP"/>
    <property type="match status" value="1"/>
</dbReference>